<dbReference type="EMBL" id="APNK01000013">
    <property type="protein sequence ID" value="KEZ77358.1"/>
    <property type="molecule type" value="Genomic_DNA"/>
</dbReference>
<dbReference type="FunFam" id="1.20.120.330:FF:000005">
    <property type="entry name" value="Bifunctional glutamine synthetase adenylyltransferase/adenylyl-removing enzyme"/>
    <property type="match status" value="1"/>
</dbReference>
<dbReference type="NCBIfam" id="NF008292">
    <property type="entry name" value="PRK11072.1"/>
    <property type="match status" value="1"/>
</dbReference>
<dbReference type="InterPro" id="IPR023057">
    <property type="entry name" value="GlnE"/>
</dbReference>
<comment type="catalytic activity">
    <reaction evidence="7">
        <text>[glutamine synthetase]-L-tyrosine + ATP = [glutamine synthetase]-O(4)-(5'-adenylyl)-L-tyrosine + diphosphate</text>
        <dbReference type="Rhea" id="RHEA:18589"/>
        <dbReference type="Rhea" id="RHEA-COMP:10660"/>
        <dbReference type="Rhea" id="RHEA-COMP:10661"/>
        <dbReference type="ChEBI" id="CHEBI:30616"/>
        <dbReference type="ChEBI" id="CHEBI:33019"/>
        <dbReference type="ChEBI" id="CHEBI:46858"/>
        <dbReference type="ChEBI" id="CHEBI:83624"/>
        <dbReference type="EC" id="2.7.7.42"/>
    </reaction>
</comment>
<dbReference type="STRING" id="1304275.C41B8_10028"/>
<evidence type="ECO:0000313" key="10">
    <source>
        <dbReference type="EMBL" id="KEZ77358.1"/>
    </source>
</evidence>
<dbReference type="HAMAP" id="MF_00802">
    <property type="entry name" value="GlnE"/>
    <property type="match status" value="1"/>
</dbReference>
<feature type="domain" description="PII-uridylyltransferase/Glutamine-synthetase adenylyltransferase" evidence="9">
    <location>
        <begin position="795"/>
        <end position="889"/>
    </location>
</feature>
<dbReference type="InterPro" id="IPR043519">
    <property type="entry name" value="NT_sf"/>
</dbReference>
<dbReference type="EC" id="2.7.7.42" evidence="7"/>
<feature type="region of interest" description="Adenylyl transferase" evidence="7">
    <location>
        <begin position="420"/>
        <end position="938"/>
    </location>
</feature>
<evidence type="ECO:0000256" key="4">
    <source>
        <dbReference type="ARBA" id="ARBA00022840"/>
    </source>
</evidence>
<feature type="domain" description="PII-uridylyltransferase/Glutamine-synthetase adenylyltransferase" evidence="9">
    <location>
        <begin position="269"/>
        <end position="408"/>
    </location>
</feature>
<keyword evidence="5 7" id="KW-0460">Magnesium</keyword>
<comment type="cofactor">
    <cofactor evidence="7">
        <name>Mg(2+)</name>
        <dbReference type="ChEBI" id="CHEBI:18420"/>
    </cofactor>
</comment>
<evidence type="ECO:0000256" key="2">
    <source>
        <dbReference type="ARBA" id="ARBA00022695"/>
    </source>
</evidence>
<dbReference type="Pfam" id="PF08335">
    <property type="entry name" value="GlnD_UR_UTase"/>
    <property type="match status" value="2"/>
</dbReference>
<evidence type="ECO:0000259" key="9">
    <source>
        <dbReference type="Pfam" id="PF08335"/>
    </source>
</evidence>
<evidence type="ECO:0000256" key="1">
    <source>
        <dbReference type="ARBA" id="ARBA00022679"/>
    </source>
</evidence>
<keyword evidence="4 7" id="KW-0067">ATP-binding</keyword>
<keyword evidence="2 7" id="KW-0548">Nucleotidyltransferase</keyword>
<dbReference type="GO" id="GO:0005524">
    <property type="term" value="F:ATP binding"/>
    <property type="evidence" value="ECO:0007669"/>
    <property type="project" value="UniProtKB-UniRule"/>
</dbReference>
<keyword evidence="3 7" id="KW-0547">Nucleotide-binding</keyword>
<dbReference type="CDD" id="cd05401">
    <property type="entry name" value="NT_GlnE_GlnD_like"/>
    <property type="match status" value="2"/>
</dbReference>
<evidence type="ECO:0000256" key="7">
    <source>
        <dbReference type="HAMAP-Rule" id="MF_00802"/>
    </source>
</evidence>
<feature type="domain" description="Glutamate-ammonia ligase adenylyltransferase repeated" evidence="8">
    <location>
        <begin position="56"/>
        <end position="244"/>
    </location>
</feature>
<dbReference type="GO" id="GO:0005829">
    <property type="term" value="C:cytosol"/>
    <property type="evidence" value="ECO:0007669"/>
    <property type="project" value="TreeGrafter"/>
</dbReference>
<dbReference type="PATRIC" id="fig|1304275.5.peg.2044"/>
<protein>
    <recommendedName>
        <fullName evidence="7">Bifunctional glutamine synthetase adenylyltransferase/adenylyl-removing enzyme</fullName>
    </recommendedName>
    <alternativeName>
        <fullName evidence="7">ATP:glutamine synthetase adenylyltransferase</fullName>
    </alternativeName>
    <alternativeName>
        <fullName evidence="7">ATase</fullName>
    </alternativeName>
    <domain>
        <recommendedName>
            <fullName evidence="7">Glutamine synthetase adenylyl-L-tyrosine phosphorylase</fullName>
            <ecNumber evidence="7">2.7.7.89</ecNumber>
        </recommendedName>
        <alternativeName>
            <fullName evidence="7">Adenylyl removase</fullName>
            <shortName evidence="7">AR</shortName>
            <shortName evidence="7">AT-N</shortName>
        </alternativeName>
    </domain>
    <domain>
        <recommendedName>
            <fullName evidence="7">Glutamine synthetase adenylyl transferase</fullName>
            <ecNumber evidence="7">2.7.7.42</ecNumber>
        </recommendedName>
        <alternativeName>
            <fullName evidence="7">Adenylyl transferase</fullName>
            <shortName evidence="7">AT</shortName>
            <shortName evidence="7">AT-C</shortName>
        </alternativeName>
    </domain>
</protein>
<dbReference type="PANTHER" id="PTHR30621:SF0">
    <property type="entry name" value="BIFUNCTIONAL GLUTAMINE SYNTHETASE ADENYLYLTRANSFERASE_ADENYLYL-REMOVING ENZYME"/>
    <property type="match status" value="1"/>
</dbReference>
<dbReference type="Gene3D" id="1.20.120.330">
    <property type="entry name" value="Nucleotidyltransferases domain 2"/>
    <property type="match status" value="2"/>
</dbReference>
<gene>
    <name evidence="7" type="primary">glnE</name>
    <name evidence="10" type="ORF">C41B8_10028</name>
</gene>
<evidence type="ECO:0000256" key="3">
    <source>
        <dbReference type="ARBA" id="ARBA00022741"/>
    </source>
</evidence>
<comment type="catalytic activity">
    <reaction evidence="7">
        <text>[glutamine synthetase]-O(4)-(5'-adenylyl)-L-tyrosine + phosphate = [glutamine synthetase]-L-tyrosine + ADP</text>
        <dbReference type="Rhea" id="RHEA:43716"/>
        <dbReference type="Rhea" id="RHEA-COMP:10660"/>
        <dbReference type="Rhea" id="RHEA-COMP:10661"/>
        <dbReference type="ChEBI" id="CHEBI:43474"/>
        <dbReference type="ChEBI" id="CHEBI:46858"/>
        <dbReference type="ChEBI" id="CHEBI:83624"/>
        <dbReference type="ChEBI" id="CHEBI:456216"/>
        <dbReference type="EC" id="2.7.7.89"/>
    </reaction>
</comment>
<feature type="domain" description="Glutamate-ammonia ligase adenylyltransferase repeated" evidence="8">
    <location>
        <begin position="528"/>
        <end position="778"/>
    </location>
</feature>
<dbReference type="RefSeq" id="WP_198025145.1">
    <property type="nucleotide sequence ID" value="NZ_APNK01000013.1"/>
</dbReference>
<dbReference type="Proteomes" id="UP000028302">
    <property type="component" value="Unassembled WGS sequence"/>
</dbReference>
<dbReference type="eggNOG" id="COG1391">
    <property type="taxonomic scope" value="Bacteria"/>
</dbReference>
<keyword evidence="6 7" id="KW-0511">Multifunctional enzyme</keyword>
<accession>A0A084IKX4</accession>
<dbReference type="GO" id="GO:0000287">
    <property type="term" value="F:magnesium ion binding"/>
    <property type="evidence" value="ECO:0007669"/>
    <property type="project" value="UniProtKB-UniRule"/>
</dbReference>
<dbReference type="Gene3D" id="3.30.460.10">
    <property type="entry name" value="Beta Polymerase, domain 2"/>
    <property type="match status" value="2"/>
</dbReference>
<evidence type="ECO:0000256" key="5">
    <source>
        <dbReference type="ARBA" id="ARBA00022842"/>
    </source>
</evidence>
<dbReference type="GO" id="GO:0008882">
    <property type="term" value="F:[glutamate-ammonia-ligase] adenylyltransferase activity"/>
    <property type="evidence" value="ECO:0007669"/>
    <property type="project" value="UniProtKB-UniRule"/>
</dbReference>
<dbReference type="InterPro" id="IPR013546">
    <property type="entry name" value="PII_UdlTrfase/GS_AdlTrfase"/>
</dbReference>
<keyword evidence="11" id="KW-1185">Reference proteome</keyword>
<organism evidence="10 11">
    <name type="scientific">Salinisphaera hydrothermalis (strain C41B8)</name>
    <dbReference type="NCBI Taxonomy" id="1304275"/>
    <lineage>
        <taxon>Bacteria</taxon>
        <taxon>Pseudomonadati</taxon>
        <taxon>Pseudomonadota</taxon>
        <taxon>Gammaproteobacteria</taxon>
        <taxon>Salinisphaerales</taxon>
        <taxon>Salinisphaeraceae</taxon>
        <taxon>Salinisphaera</taxon>
    </lineage>
</organism>
<dbReference type="AlphaFoldDB" id="A0A084IKX4"/>
<evidence type="ECO:0000256" key="6">
    <source>
        <dbReference type="ARBA" id="ARBA00023268"/>
    </source>
</evidence>
<dbReference type="InterPro" id="IPR005190">
    <property type="entry name" value="GlnE_rpt_dom"/>
</dbReference>
<feature type="region of interest" description="Adenylyl removase" evidence="7">
    <location>
        <begin position="1"/>
        <end position="412"/>
    </location>
</feature>
<reference evidence="10 11" key="1">
    <citation type="submission" date="2013-03" db="EMBL/GenBank/DDBJ databases">
        <title>Salinisphaera hydrothermalis C41B8 Genome Sequencing.</title>
        <authorList>
            <person name="Li C."/>
            <person name="Lai Q."/>
            <person name="Shao Z."/>
        </authorList>
    </citation>
    <scope>NUCLEOTIDE SEQUENCE [LARGE SCALE GENOMIC DNA]</scope>
    <source>
        <strain evidence="10 11">C41B8</strain>
    </source>
</reference>
<comment type="caution">
    <text evidence="10">The sequence shown here is derived from an EMBL/GenBank/DDBJ whole genome shotgun (WGS) entry which is preliminary data.</text>
</comment>
<dbReference type="Gene3D" id="1.20.120.1510">
    <property type="match status" value="1"/>
</dbReference>
<evidence type="ECO:0000313" key="11">
    <source>
        <dbReference type="Proteomes" id="UP000028302"/>
    </source>
</evidence>
<keyword evidence="1 7" id="KW-0808">Transferase</keyword>
<dbReference type="PANTHER" id="PTHR30621">
    <property type="entry name" value="GLUTAMINE SYNTHETASE ADENYLYLTRANSFERASE"/>
    <property type="match status" value="1"/>
</dbReference>
<comment type="function">
    <text evidence="7">Involved in the regulation of glutamine synthetase GlnA, a key enzyme in the process to assimilate ammonia. When cellular nitrogen levels are high, the C-terminal adenylyl transferase (AT) inactivates GlnA by covalent transfer of an adenylyl group from ATP to specific tyrosine residue of GlnA, thus reducing its activity. Conversely, when nitrogen levels are low, the N-terminal adenylyl removase (AR) activates GlnA by removing the adenylyl group by phosphorolysis, increasing its activity. The regulatory region of GlnE binds the signal transduction protein PII (GlnB) which indicates the nitrogen status of the cell.</text>
</comment>
<sequence length="938" mass="105041">MNTEHIDACDPRELSDFVGRWCEGNTDAFERWQAEGVLTSDEALAIDVPGWAAGAGDTTAEMALRGARNAYLAAIAWRDLMGVDALDTVLDHLSELADQCIDYALSEAERAVAERHGMLRDRDGRPVRLIVIGMGKLGGRELNFSSDIDLIFAYDGRNEPEVEGDLDAAGYCRRVAQRLIQLLSTASGGGFVYRVDTRLRPFGDAGALVGSIGAMEQYYQAHGREWERYAWIKARAVAGDIDGGQRLICTLRPFVYRRYLDYGAFESIREMKSMIDAQVARRDSQSNVKLGYGGIREIEFLAQVFQLVRGGQEPELQDNRLRPTLAKLADSGHLEPDTAERLDTGYVFLRRLENRLQMVDDQQTHDFPDDEAERDRLARAMQMSDGEALAAETERVRSEVHALFEQVFASPESKDRAQASDREHAALDALWKQTLSEAEADDLLERYGIEDPAAVRQALADLKDQRRYRILEARGKRWLGELIPAVIVAAAHTDVPERSVRRTLAVISEIIGRSNYIALLVEYPAALSTLMRLCGASEWIADCIAEQPALLDSFLDPRQLYRPPRRAELVTELAEDLAAFEILDLDQRMNALRRFTQKAKLQVAAADVTNAMPLMIVSDHLTALAEVVLEAALDMAWAQMSDRYGEPRLEDGRLAPFAVVAYGKLGGLELGYTSDLDLVFVYDSPSEAATEGGARELTHQVFFTRLAQRLIHILSTATPAGRAYEIDMRLRPSGNAGLMVTHIDAFARYQREQAWTWEHQALVRARPVAGDEALGNRFVALRRELLAAERDPARLAAEVRSMRRRMREVKDETTDARWDVKQMPGGLIDIEFMAQYAALAYGHDCPELVIFTDAIRILETMESAQRASYDDIRTMTRAYRDYRRVVHAAALQGQRAMIDRDSRREPERAAVADLWARWIDTPADRAAEDGGEAEGQAG</sequence>
<dbReference type="FunFam" id="3.30.460.10:FF:000009">
    <property type="entry name" value="Bifunctional glutamine synthetase adenylyltransferase/adenylyl-removing enzyme"/>
    <property type="match status" value="1"/>
</dbReference>
<dbReference type="SUPFAM" id="SSF81301">
    <property type="entry name" value="Nucleotidyltransferase"/>
    <property type="match status" value="2"/>
</dbReference>
<evidence type="ECO:0000259" key="8">
    <source>
        <dbReference type="Pfam" id="PF03710"/>
    </source>
</evidence>
<comment type="similarity">
    <text evidence="7">Belongs to the GlnE family.</text>
</comment>
<dbReference type="SUPFAM" id="SSF81593">
    <property type="entry name" value="Nucleotidyltransferase substrate binding subunit/domain"/>
    <property type="match status" value="2"/>
</dbReference>
<name>A0A084IKX4_SALHC</name>
<dbReference type="Pfam" id="PF03710">
    <property type="entry name" value="GlnE"/>
    <property type="match status" value="2"/>
</dbReference>
<dbReference type="GO" id="GO:0047388">
    <property type="term" value="F:[glutamine synthetase]-adenylyl-L-tyrosine phosphorylase activity"/>
    <property type="evidence" value="ECO:0007669"/>
    <property type="project" value="UniProtKB-EC"/>
</dbReference>
<dbReference type="EC" id="2.7.7.89" evidence="7"/>
<proteinExistence type="inferred from homology"/>
<dbReference type="GO" id="GO:0000820">
    <property type="term" value="P:regulation of glutamine family amino acid metabolic process"/>
    <property type="evidence" value="ECO:0007669"/>
    <property type="project" value="UniProtKB-UniRule"/>
</dbReference>